<evidence type="ECO:0000313" key="2">
    <source>
        <dbReference type="Proteomes" id="UP000280271"/>
    </source>
</evidence>
<protein>
    <recommendedName>
        <fullName evidence="3">HNH endonuclease</fullName>
    </recommendedName>
</protein>
<evidence type="ECO:0000313" key="1">
    <source>
        <dbReference type="EMBL" id="RLL17987.1"/>
    </source>
</evidence>
<organism evidence="1 2">
    <name type="scientific">Acinetobacter chengduensis</name>
    <dbReference type="NCBI Taxonomy" id="2420890"/>
    <lineage>
        <taxon>Bacteria</taxon>
        <taxon>Pseudomonadati</taxon>
        <taxon>Pseudomonadota</taxon>
        <taxon>Gammaproteobacteria</taxon>
        <taxon>Moraxellales</taxon>
        <taxon>Moraxellaceae</taxon>
        <taxon>Acinetobacter</taxon>
    </lineage>
</organism>
<gene>
    <name evidence="1" type="ORF">D9K81_16180</name>
</gene>
<sequence>MTTTPKLIKTELGTEKLCICCGEYFPATKEFFYGTGRIKKDGSHSLEANCKACYKERFKPWVKRCYDVSHRYGVVV</sequence>
<dbReference type="Proteomes" id="UP000280271">
    <property type="component" value="Unassembled WGS sequence"/>
</dbReference>
<proteinExistence type="predicted"/>
<keyword evidence="2" id="KW-1185">Reference proteome</keyword>
<comment type="caution">
    <text evidence="1">The sequence shown here is derived from an EMBL/GenBank/DDBJ whole genome shotgun (WGS) entry which is preliminary data.</text>
</comment>
<accession>A0ABX9TRP1</accession>
<dbReference type="EMBL" id="RCHC01000025">
    <property type="protein sequence ID" value="RLL17987.1"/>
    <property type="molecule type" value="Genomic_DNA"/>
</dbReference>
<evidence type="ECO:0008006" key="3">
    <source>
        <dbReference type="Google" id="ProtNLM"/>
    </source>
</evidence>
<reference evidence="1 2" key="1">
    <citation type="submission" date="2018-09" db="EMBL/GenBank/DDBJ databases">
        <title>The draft genome of Acinetobacter sp. strains.</title>
        <authorList>
            <person name="Qin J."/>
            <person name="Feng Y."/>
            <person name="Zong Z."/>
        </authorList>
    </citation>
    <scope>NUCLEOTIDE SEQUENCE [LARGE SCALE GENOMIC DNA]</scope>
    <source>
        <strain evidence="1 2">WCHAc060005</strain>
    </source>
</reference>
<name>A0ABX9TRP1_9GAMM</name>